<dbReference type="AlphaFoldDB" id="M6JGC3"/>
<dbReference type="EMBL" id="AHMU02000062">
    <property type="protein sequence ID" value="EMN20974.1"/>
    <property type="molecule type" value="Genomic_DNA"/>
</dbReference>
<proteinExistence type="predicted"/>
<protein>
    <submittedName>
        <fullName evidence="1">Uncharacterized protein</fullName>
    </submittedName>
</protein>
<sequence>MILTLNQKSVPVQSLKLKRIDDLQNLLRIPTPTTPVSIGGNAFSFILKKFIRKS</sequence>
<reference evidence="1 2" key="1">
    <citation type="submission" date="2013-01" db="EMBL/GenBank/DDBJ databases">
        <authorList>
            <person name="Harkins D.M."/>
            <person name="Durkin A.S."/>
            <person name="Brinkac L.M."/>
            <person name="Haft D.H."/>
            <person name="Selengut J.D."/>
            <person name="Sanka R."/>
            <person name="DePew J."/>
            <person name="Purushe J."/>
            <person name="Hartskeerl R.A."/>
            <person name="Ahmed A."/>
            <person name="van der Linden H."/>
            <person name="Goris M.G.A."/>
            <person name="Vinetz J.M."/>
            <person name="Sutton G.G."/>
            <person name="Nierman W.C."/>
            <person name="Fouts D.E."/>
        </authorList>
    </citation>
    <scope>NUCLEOTIDE SEQUENCE [LARGE SCALE GENOMIC DNA]</scope>
    <source>
        <strain evidence="1 2">MAVJ 401</strain>
    </source>
</reference>
<accession>M6JGC3</accession>
<dbReference type="Proteomes" id="UP000012106">
    <property type="component" value="Unassembled WGS sequence"/>
</dbReference>
<evidence type="ECO:0000313" key="1">
    <source>
        <dbReference type="EMBL" id="EMN20974.1"/>
    </source>
</evidence>
<evidence type="ECO:0000313" key="2">
    <source>
        <dbReference type="Proteomes" id="UP000012106"/>
    </source>
</evidence>
<comment type="caution">
    <text evidence="1">The sequence shown here is derived from an EMBL/GenBank/DDBJ whole genome shotgun (WGS) entry which is preliminary data.</text>
</comment>
<organism evidence="1 2">
    <name type="scientific">Leptospira santarosai serovar Arenal str. MAVJ 401</name>
    <dbReference type="NCBI Taxonomy" id="1049976"/>
    <lineage>
        <taxon>Bacteria</taxon>
        <taxon>Pseudomonadati</taxon>
        <taxon>Spirochaetota</taxon>
        <taxon>Spirochaetia</taxon>
        <taxon>Leptospirales</taxon>
        <taxon>Leptospiraceae</taxon>
        <taxon>Leptospira</taxon>
    </lineage>
</organism>
<name>M6JGC3_9LEPT</name>
<gene>
    <name evidence="1" type="ORF">LEP1GSC063_0242</name>
</gene>